<dbReference type="InterPro" id="IPR000070">
    <property type="entry name" value="Pectinesterase_cat"/>
</dbReference>
<evidence type="ECO:0000256" key="3">
    <source>
        <dbReference type="ARBA" id="ARBA00023085"/>
    </source>
</evidence>
<dbReference type="SUPFAM" id="SSF51126">
    <property type="entry name" value="Pectin lyase-like"/>
    <property type="match status" value="1"/>
</dbReference>
<evidence type="ECO:0000313" key="8">
    <source>
        <dbReference type="Proteomes" id="UP000594638"/>
    </source>
</evidence>
<dbReference type="Pfam" id="PF01095">
    <property type="entry name" value="Pectinesterase"/>
    <property type="match status" value="1"/>
</dbReference>
<name>A0A8S0R4K2_OLEEU</name>
<dbReference type="AlphaFoldDB" id="A0A8S0R4K2"/>
<evidence type="ECO:0000256" key="4">
    <source>
        <dbReference type="ARBA" id="ARBA00023316"/>
    </source>
</evidence>
<evidence type="ECO:0000256" key="2">
    <source>
        <dbReference type="ARBA" id="ARBA00022801"/>
    </source>
</evidence>
<keyword evidence="3" id="KW-0063">Aspartyl esterase</keyword>
<comment type="pathway">
    <text evidence="1">Glycan metabolism; pectin degradation; 2-dehydro-3-deoxy-D-gluconate from pectin: step 1/5.</text>
</comment>
<keyword evidence="2" id="KW-0378">Hydrolase</keyword>
<protein>
    <submittedName>
        <fullName evidence="7">Pectinesterase-like</fullName>
    </submittedName>
</protein>
<feature type="domain" description="Pectinesterase catalytic" evidence="6">
    <location>
        <begin position="17"/>
        <end position="87"/>
    </location>
</feature>
<dbReference type="InterPro" id="IPR012334">
    <property type="entry name" value="Pectin_lyas_fold"/>
</dbReference>
<gene>
    <name evidence="7" type="ORF">OLEA9_A044169</name>
</gene>
<dbReference type="InterPro" id="IPR011050">
    <property type="entry name" value="Pectin_lyase_fold/virulence"/>
</dbReference>
<evidence type="ECO:0000256" key="5">
    <source>
        <dbReference type="ARBA" id="ARBA00047928"/>
    </source>
</evidence>
<dbReference type="GO" id="GO:0030599">
    <property type="term" value="F:pectinesterase activity"/>
    <property type="evidence" value="ECO:0007669"/>
    <property type="project" value="UniProtKB-EC"/>
</dbReference>
<evidence type="ECO:0000259" key="6">
    <source>
        <dbReference type="Pfam" id="PF01095"/>
    </source>
</evidence>
<sequence>MVLDIALGSNLAALEKGRPWKEYSRAIITESTLADFIQTAGWMPWDGNLYLDTLDFTEYQNQGQSAATEKRVKWKGFHVITDRNQALSSLLVDLFKKANG</sequence>
<reference evidence="7 8" key="1">
    <citation type="submission" date="2019-12" db="EMBL/GenBank/DDBJ databases">
        <authorList>
            <person name="Alioto T."/>
            <person name="Alioto T."/>
            <person name="Gomez Garrido J."/>
        </authorList>
    </citation>
    <scope>NUCLEOTIDE SEQUENCE [LARGE SCALE GENOMIC DNA]</scope>
</reference>
<evidence type="ECO:0000313" key="7">
    <source>
        <dbReference type="EMBL" id="CAA2972980.1"/>
    </source>
</evidence>
<dbReference type="OrthoDB" id="2019149at2759"/>
<evidence type="ECO:0000256" key="1">
    <source>
        <dbReference type="ARBA" id="ARBA00005184"/>
    </source>
</evidence>
<comment type="caution">
    <text evidence="7">The sequence shown here is derived from an EMBL/GenBank/DDBJ whole genome shotgun (WGS) entry which is preliminary data.</text>
</comment>
<keyword evidence="8" id="KW-1185">Reference proteome</keyword>
<accession>A0A8S0R4K2</accession>
<dbReference type="GO" id="GO:0042545">
    <property type="term" value="P:cell wall modification"/>
    <property type="evidence" value="ECO:0007669"/>
    <property type="project" value="InterPro"/>
</dbReference>
<comment type="catalytic activity">
    <reaction evidence="5">
        <text>[(1-&gt;4)-alpha-D-galacturonosyl methyl ester](n) + n H2O = [(1-&gt;4)-alpha-D-galacturonosyl](n) + n methanol + n H(+)</text>
        <dbReference type="Rhea" id="RHEA:22380"/>
        <dbReference type="Rhea" id="RHEA-COMP:14570"/>
        <dbReference type="Rhea" id="RHEA-COMP:14573"/>
        <dbReference type="ChEBI" id="CHEBI:15377"/>
        <dbReference type="ChEBI" id="CHEBI:15378"/>
        <dbReference type="ChEBI" id="CHEBI:17790"/>
        <dbReference type="ChEBI" id="CHEBI:140522"/>
        <dbReference type="ChEBI" id="CHEBI:140523"/>
        <dbReference type="EC" id="3.1.1.11"/>
    </reaction>
</comment>
<dbReference type="Gramene" id="OE9A044169T1">
    <property type="protein sequence ID" value="OE9A044169C1"/>
    <property type="gene ID" value="OE9A044169"/>
</dbReference>
<keyword evidence="4" id="KW-0961">Cell wall biogenesis/degradation</keyword>
<dbReference type="EMBL" id="CACTIH010002078">
    <property type="protein sequence ID" value="CAA2972980.1"/>
    <property type="molecule type" value="Genomic_DNA"/>
</dbReference>
<dbReference type="PANTHER" id="PTHR31707">
    <property type="entry name" value="PECTINESTERASE"/>
    <property type="match status" value="1"/>
</dbReference>
<proteinExistence type="predicted"/>
<dbReference type="Gene3D" id="2.160.20.10">
    <property type="entry name" value="Single-stranded right-handed beta-helix, Pectin lyase-like"/>
    <property type="match status" value="1"/>
</dbReference>
<dbReference type="Proteomes" id="UP000594638">
    <property type="component" value="Unassembled WGS sequence"/>
</dbReference>
<organism evidence="7 8">
    <name type="scientific">Olea europaea subsp. europaea</name>
    <dbReference type="NCBI Taxonomy" id="158383"/>
    <lineage>
        <taxon>Eukaryota</taxon>
        <taxon>Viridiplantae</taxon>
        <taxon>Streptophyta</taxon>
        <taxon>Embryophyta</taxon>
        <taxon>Tracheophyta</taxon>
        <taxon>Spermatophyta</taxon>
        <taxon>Magnoliopsida</taxon>
        <taxon>eudicotyledons</taxon>
        <taxon>Gunneridae</taxon>
        <taxon>Pentapetalae</taxon>
        <taxon>asterids</taxon>
        <taxon>lamiids</taxon>
        <taxon>Lamiales</taxon>
        <taxon>Oleaceae</taxon>
        <taxon>Oleeae</taxon>
        <taxon>Olea</taxon>
    </lineage>
</organism>